<dbReference type="InterPro" id="IPR011051">
    <property type="entry name" value="RmlC_Cupin_sf"/>
</dbReference>
<feature type="region of interest" description="Disordered" evidence="1">
    <location>
        <begin position="1"/>
        <end position="23"/>
    </location>
</feature>
<dbReference type="STRING" id="1122198.SAMN02745729_1127"/>
<reference evidence="4" key="1">
    <citation type="submission" date="2016-10" db="EMBL/GenBank/DDBJ databases">
        <authorList>
            <person name="Varghese N."/>
            <person name="Submissions S."/>
        </authorList>
    </citation>
    <scope>NUCLEOTIDE SEQUENCE [LARGE SCALE GENOMIC DNA]</scope>
    <source>
        <strain evidence="4">DSM 11526</strain>
    </source>
</reference>
<sequence>MSNTPVTRLPNRQAKSITDPLPGWTAVAGDPSMTTWIEYTADDGSMISGWWEATPGTWHAKYESWEFIHLMEGSAIITPEGGEPVEVGPGDAFVIEKDFVGTWEITAPIVKHFAIKLK</sequence>
<dbReference type="InterPro" id="IPR014710">
    <property type="entry name" value="RmlC-like_jellyroll"/>
</dbReference>
<protein>
    <recommendedName>
        <fullName evidence="2">(S)-ureidoglycine aminohydrolase cupin domain-containing protein</fullName>
    </recommendedName>
</protein>
<dbReference type="AlphaFoldDB" id="A0A1H4FMN8"/>
<evidence type="ECO:0000313" key="3">
    <source>
        <dbReference type="EMBL" id="SEA98576.1"/>
    </source>
</evidence>
<dbReference type="OrthoDB" id="9799053at2"/>
<evidence type="ECO:0000259" key="2">
    <source>
        <dbReference type="Pfam" id="PF05899"/>
    </source>
</evidence>
<accession>A0A1H4FMN8</accession>
<dbReference type="SUPFAM" id="SSF51182">
    <property type="entry name" value="RmlC-like cupins"/>
    <property type="match status" value="1"/>
</dbReference>
<dbReference type="RefSeq" id="WP_091827159.1">
    <property type="nucleotide sequence ID" value="NZ_FNRJ01000012.1"/>
</dbReference>
<name>A0A1H4FMN8_9GAMM</name>
<dbReference type="EMBL" id="FNRJ01000012">
    <property type="protein sequence ID" value="SEA98576.1"/>
    <property type="molecule type" value="Genomic_DNA"/>
</dbReference>
<organism evidence="3 4">
    <name type="scientific">Marinobacterium iners DSM 11526</name>
    <dbReference type="NCBI Taxonomy" id="1122198"/>
    <lineage>
        <taxon>Bacteria</taxon>
        <taxon>Pseudomonadati</taxon>
        <taxon>Pseudomonadota</taxon>
        <taxon>Gammaproteobacteria</taxon>
        <taxon>Oceanospirillales</taxon>
        <taxon>Oceanospirillaceae</taxon>
        <taxon>Marinobacterium</taxon>
    </lineage>
</organism>
<dbReference type="PANTHER" id="PTHR40943">
    <property type="entry name" value="CYTOPLASMIC PROTEIN-RELATED"/>
    <property type="match status" value="1"/>
</dbReference>
<dbReference type="Proteomes" id="UP000242469">
    <property type="component" value="Unassembled WGS sequence"/>
</dbReference>
<dbReference type="Gene3D" id="2.60.120.10">
    <property type="entry name" value="Jelly Rolls"/>
    <property type="match status" value="1"/>
</dbReference>
<dbReference type="Pfam" id="PF05899">
    <property type="entry name" value="Cupin_3"/>
    <property type="match status" value="1"/>
</dbReference>
<dbReference type="CDD" id="cd02227">
    <property type="entry name" value="cupin_TM1112-like"/>
    <property type="match status" value="1"/>
</dbReference>
<feature type="domain" description="(S)-ureidoglycine aminohydrolase cupin" evidence="2">
    <location>
        <begin position="42"/>
        <end position="113"/>
    </location>
</feature>
<evidence type="ECO:0000256" key="1">
    <source>
        <dbReference type="SAM" id="MobiDB-lite"/>
    </source>
</evidence>
<dbReference type="InterPro" id="IPR008579">
    <property type="entry name" value="UGlyAH_Cupin_dom"/>
</dbReference>
<evidence type="ECO:0000313" key="4">
    <source>
        <dbReference type="Proteomes" id="UP000242469"/>
    </source>
</evidence>
<proteinExistence type="predicted"/>
<dbReference type="PANTHER" id="PTHR40943:SF1">
    <property type="entry name" value="CYTOPLASMIC PROTEIN"/>
    <property type="match status" value="1"/>
</dbReference>
<keyword evidence="4" id="KW-1185">Reference proteome</keyword>
<gene>
    <name evidence="3" type="ORF">SAMN02745729_1127</name>
</gene>